<dbReference type="Pfam" id="PF05096">
    <property type="entry name" value="Glu_cyclase_2"/>
    <property type="match status" value="1"/>
</dbReference>
<keyword evidence="2" id="KW-1133">Transmembrane helix</keyword>
<accession>A0AAD2FLJ1</accession>
<dbReference type="AlphaFoldDB" id="A0AAD2FLJ1"/>
<dbReference type="SUPFAM" id="SSF101898">
    <property type="entry name" value="NHL repeat"/>
    <property type="match status" value="1"/>
</dbReference>
<dbReference type="GO" id="GO:0016603">
    <property type="term" value="F:glutaminyl-peptide cyclotransferase activity"/>
    <property type="evidence" value="ECO:0007669"/>
    <property type="project" value="InterPro"/>
</dbReference>
<proteinExistence type="predicted"/>
<evidence type="ECO:0000256" key="1">
    <source>
        <dbReference type="SAM" id="MobiDB-lite"/>
    </source>
</evidence>
<evidence type="ECO:0000313" key="3">
    <source>
        <dbReference type="EMBL" id="CAJ1941269.1"/>
    </source>
</evidence>
<feature type="compositionally biased region" description="Basic and acidic residues" evidence="1">
    <location>
        <begin position="21"/>
        <end position="31"/>
    </location>
</feature>
<name>A0AAD2FLJ1_9STRA</name>
<gene>
    <name evidence="3" type="ORF">CYCCA115_LOCUS7437</name>
</gene>
<evidence type="ECO:0000313" key="4">
    <source>
        <dbReference type="Proteomes" id="UP001295423"/>
    </source>
</evidence>
<dbReference type="InterPro" id="IPR007788">
    <property type="entry name" value="QCT"/>
</dbReference>
<evidence type="ECO:0000256" key="2">
    <source>
        <dbReference type="SAM" id="Phobius"/>
    </source>
</evidence>
<sequence>MAAKQRKTTSKTQKKQNKNSTRSEKSSKDDSVNDTTSASSSPSAQARFLSPIIAMVSFVALAVAIYVANQQRSEAPIYPTEHVNSPSRPWESSSAPTLKTQKWAGFNGLASITKAYRVLKMVDHDPTAFTQGLQVHGNELVESAGNYGESLVRIWDPHTGIISKEAPVDNQYFAEGLTHYQDEDGNDRYILLTWQEKTALIYDMDLNVINSFVYETKTKEGWGITFDPVQKIFFVSDGSALIYIWNLKFEEIHRFPISYKVDPATADRIEVPYINELEWDATFGTIMANVWYQNVILRIDPARNGQVLQIYDLTELYVDRAKTADCLNGIAHQGGNQWWLTGKWWPHLYLVEFLE</sequence>
<dbReference type="EMBL" id="CAKOGP040001001">
    <property type="protein sequence ID" value="CAJ1941269.1"/>
    <property type="molecule type" value="Genomic_DNA"/>
</dbReference>
<comment type="caution">
    <text evidence="3">The sequence shown here is derived from an EMBL/GenBank/DDBJ whole genome shotgun (WGS) entry which is preliminary data.</text>
</comment>
<keyword evidence="4" id="KW-1185">Reference proteome</keyword>
<dbReference type="PANTHER" id="PTHR31270:SF1">
    <property type="entry name" value="GLUTAMINYL-PEPTIDE CYCLOTRANSFERASE"/>
    <property type="match status" value="1"/>
</dbReference>
<feature type="transmembrane region" description="Helical" evidence="2">
    <location>
        <begin position="48"/>
        <end position="68"/>
    </location>
</feature>
<feature type="compositionally biased region" description="Basic residues" evidence="1">
    <location>
        <begin position="1"/>
        <end position="17"/>
    </location>
</feature>
<dbReference type="Proteomes" id="UP001295423">
    <property type="component" value="Unassembled WGS sequence"/>
</dbReference>
<dbReference type="PANTHER" id="PTHR31270">
    <property type="entry name" value="GLUTAMINYL-PEPTIDE CYCLOTRANSFERASE"/>
    <property type="match status" value="1"/>
</dbReference>
<feature type="region of interest" description="Disordered" evidence="1">
    <location>
        <begin position="1"/>
        <end position="43"/>
    </location>
</feature>
<protein>
    <recommendedName>
        <fullName evidence="5">Glutamine cyclotransferase</fullName>
    </recommendedName>
</protein>
<evidence type="ECO:0008006" key="5">
    <source>
        <dbReference type="Google" id="ProtNLM"/>
    </source>
</evidence>
<keyword evidence="2" id="KW-0472">Membrane</keyword>
<organism evidence="3 4">
    <name type="scientific">Cylindrotheca closterium</name>
    <dbReference type="NCBI Taxonomy" id="2856"/>
    <lineage>
        <taxon>Eukaryota</taxon>
        <taxon>Sar</taxon>
        <taxon>Stramenopiles</taxon>
        <taxon>Ochrophyta</taxon>
        <taxon>Bacillariophyta</taxon>
        <taxon>Bacillariophyceae</taxon>
        <taxon>Bacillariophycidae</taxon>
        <taxon>Bacillariales</taxon>
        <taxon>Bacillariaceae</taxon>
        <taxon>Cylindrotheca</taxon>
    </lineage>
</organism>
<keyword evidence="2" id="KW-0812">Transmembrane</keyword>
<reference evidence="3" key="1">
    <citation type="submission" date="2023-08" db="EMBL/GenBank/DDBJ databases">
        <authorList>
            <person name="Audoor S."/>
            <person name="Bilcke G."/>
        </authorList>
    </citation>
    <scope>NUCLEOTIDE SEQUENCE</scope>
</reference>